<dbReference type="EMBL" id="QOVW01000100">
    <property type="protein sequence ID" value="RDB35153.1"/>
    <property type="molecule type" value="Genomic_DNA"/>
</dbReference>
<dbReference type="AlphaFoldDB" id="A0A369KTS4"/>
<reference evidence="1" key="1">
    <citation type="submission" date="2018-04" db="EMBL/GenBank/DDBJ databases">
        <title>Draft genome sequence of the Candidatus Spirobacillus cienkowskii, a pathogen of freshwater Daphnia species, reconstructed from hemolymph metagenomic reads.</title>
        <authorList>
            <person name="Bresciani L."/>
            <person name="Lemos L.N."/>
            <person name="Wale N."/>
            <person name="Lin J.Y."/>
            <person name="Fernandes G.R."/>
            <person name="Duffy M.A."/>
            <person name="Rodrigues J.M."/>
        </authorList>
    </citation>
    <scope>NUCLEOTIDE SEQUENCE [LARGE SCALE GENOMIC DNA]</scope>
    <source>
        <strain evidence="1">Binning01</strain>
    </source>
</reference>
<name>A0A369KTS4_9BACT</name>
<comment type="caution">
    <text evidence="1">The sequence shown here is derived from an EMBL/GenBank/DDBJ whole genome shotgun (WGS) entry which is preliminary data.</text>
</comment>
<evidence type="ECO:0000313" key="2">
    <source>
        <dbReference type="Proteomes" id="UP000253934"/>
    </source>
</evidence>
<protein>
    <submittedName>
        <fullName evidence="1">Uncharacterized protein</fullName>
    </submittedName>
</protein>
<sequence>MSIEHKHKNVIDFQFYKNLKESQNKKHIDNILKNKLPYNCLAYKDEQEVQTRMQNINLSVKRINSLIFELNNSQKKPHN</sequence>
<keyword evidence="2" id="KW-1185">Reference proteome</keyword>
<evidence type="ECO:0000313" key="1">
    <source>
        <dbReference type="EMBL" id="RDB35153.1"/>
    </source>
</evidence>
<proteinExistence type="predicted"/>
<organism evidence="1 2">
    <name type="scientific">Spirobacillus cienkowskii</name>
    <dbReference type="NCBI Taxonomy" id="495820"/>
    <lineage>
        <taxon>Bacteria</taxon>
        <taxon>Pseudomonadati</taxon>
        <taxon>Bdellovibrionota</taxon>
        <taxon>Oligoflexia</taxon>
        <taxon>Silvanigrellales</taxon>
        <taxon>Spirobacillus</taxon>
    </lineage>
</organism>
<accession>A0A369KTS4</accession>
<dbReference type="Proteomes" id="UP000253934">
    <property type="component" value="Unassembled WGS sequence"/>
</dbReference>
<gene>
    <name evidence="1" type="ORF">DCC88_11590</name>
</gene>